<feature type="transmembrane region" description="Helical" evidence="6">
    <location>
        <begin position="156"/>
        <end position="174"/>
    </location>
</feature>
<keyword evidence="9" id="KW-1185">Reference proteome</keyword>
<evidence type="ECO:0000256" key="6">
    <source>
        <dbReference type="SAM" id="Phobius"/>
    </source>
</evidence>
<dbReference type="EMBL" id="PGCK01000007">
    <property type="protein sequence ID" value="MCD1295301.1"/>
    <property type="molecule type" value="Genomic_DNA"/>
</dbReference>
<evidence type="ECO:0000313" key="8">
    <source>
        <dbReference type="EMBL" id="MCD1295301.1"/>
    </source>
</evidence>
<evidence type="ECO:0000256" key="5">
    <source>
        <dbReference type="ARBA" id="ARBA00023136"/>
    </source>
</evidence>
<keyword evidence="2" id="KW-1003">Cell membrane</keyword>
<keyword evidence="3 6" id="KW-0812">Transmembrane</keyword>
<dbReference type="InterPro" id="IPR015414">
    <property type="entry name" value="TMEM64"/>
</dbReference>
<dbReference type="PANTHER" id="PTHR12677:SF59">
    <property type="entry name" value="GOLGI APPARATUS MEMBRANE PROTEIN TVP38-RELATED"/>
    <property type="match status" value="1"/>
</dbReference>
<name>A0AAP2W7Q8_9EURY</name>
<evidence type="ECO:0000256" key="1">
    <source>
        <dbReference type="ARBA" id="ARBA00004651"/>
    </source>
</evidence>
<dbReference type="AlphaFoldDB" id="A0AAP2W7Q8"/>
<proteinExistence type="predicted"/>
<feature type="domain" description="VTT" evidence="7">
    <location>
        <begin position="59"/>
        <end position="176"/>
    </location>
</feature>
<dbReference type="PANTHER" id="PTHR12677">
    <property type="entry name" value="GOLGI APPARATUS MEMBRANE PROTEIN TVP38-RELATED"/>
    <property type="match status" value="1"/>
</dbReference>
<dbReference type="Pfam" id="PF09335">
    <property type="entry name" value="VTT_dom"/>
    <property type="match status" value="1"/>
</dbReference>
<dbReference type="GO" id="GO:0005886">
    <property type="term" value="C:plasma membrane"/>
    <property type="evidence" value="ECO:0007669"/>
    <property type="project" value="UniProtKB-SubCell"/>
</dbReference>
<feature type="transmembrane region" description="Helical" evidence="6">
    <location>
        <begin position="186"/>
        <end position="204"/>
    </location>
</feature>
<dbReference type="InterPro" id="IPR032816">
    <property type="entry name" value="VTT_dom"/>
</dbReference>
<sequence length="216" mass="24237">MISWALTLLIIILFLGPEKIISSYDYITPRNISDLTSSLGMLSALAYILFYVVRPFLLLPVTPFTIAGGFLFGTVYGLILTIIGRCIISATISFCLSRYLFRDYVKNKIRTKYAGWDSRLEKNGILYVAIMRATPVLHFDAVGYIAGASSMSFKKYIIGSFIGDLPSIIFLTFLGSSLTEFGSSQFYLSIVITIVVAVGFWIYMAHKLEKPDYEYL</sequence>
<accession>A0AAP2W7Q8</accession>
<feature type="transmembrane region" description="Helical" evidence="6">
    <location>
        <begin position="33"/>
        <end position="50"/>
    </location>
</feature>
<evidence type="ECO:0000256" key="4">
    <source>
        <dbReference type="ARBA" id="ARBA00022989"/>
    </source>
</evidence>
<evidence type="ECO:0000259" key="7">
    <source>
        <dbReference type="Pfam" id="PF09335"/>
    </source>
</evidence>
<dbReference type="Proteomes" id="UP001320159">
    <property type="component" value="Unassembled WGS sequence"/>
</dbReference>
<organism evidence="8 9">
    <name type="scientific">Methanooceanicella nereidis</name>
    <dbReference type="NCBI Taxonomy" id="2052831"/>
    <lineage>
        <taxon>Archaea</taxon>
        <taxon>Methanobacteriati</taxon>
        <taxon>Methanobacteriota</taxon>
        <taxon>Stenosarchaea group</taxon>
        <taxon>Methanomicrobia</taxon>
        <taxon>Methanocellales</taxon>
        <taxon>Methanocellaceae</taxon>
        <taxon>Methanooceanicella</taxon>
    </lineage>
</organism>
<comment type="subcellular location">
    <subcellularLocation>
        <location evidence="1">Cell membrane</location>
        <topology evidence="1">Multi-pass membrane protein</topology>
    </subcellularLocation>
</comment>
<keyword evidence="4 6" id="KW-1133">Transmembrane helix</keyword>
<dbReference type="RefSeq" id="WP_230742153.1">
    <property type="nucleotide sequence ID" value="NZ_PGCK01000007.1"/>
</dbReference>
<protein>
    <submittedName>
        <fullName evidence="8">TVP38/TMEM64 family protein</fullName>
    </submittedName>
</protein>
<gene>
    <name evidence="8" type="ORF">CUJ83_09845</name>
</gene>
<evidence type="ECO:0000313" key="9">
    <source>
        <dbReference type="Proteomes" id="UP001320159"/>
    </source>
</evidence>
<evidence type="ECO:0000256" key="2">
    <source>
        <dbReference type="ARBA" id="ARBA00022475"/>
    </source>
</evidence>
<keyword evidence="5 6" id="KW-0472">Membrane</keyword>
<comment type="caution">
    <text evidence="8">The sequence shown here is derived from an EMBL/GenBank/DDBJ whole genome shotgun (WGS) entry which is preliminary data.</text>
</comment>
<reference evidence="8 9" key="1">
    <citation type="submission" date="2017-11" db="EMBL/GenBank/DDBJ databases">
        <title>Isolation and Characterization of Family Methanocellaceae Species from Potential Methane Hydrate Area Offshore Southwestern Taiwan.</title>
        <authorList>
            <person name="Zhang W.-L."/>
            <person name="Chen W.-C."/>
            <person name="Lai M.-C."/>
            <person name="Chen S.-C."/>
        </authorList>
    </citation>
    <scope>NUCLEOTIDE SEQUENCE [LARGE SCALE GENOMIC DNA]</scope>
    <source>
        <strain evidence="8 9">CWC-04</strain>
    </source>
</reference>
<evidence type="ECO:0000256" key="3">
    <source>
        <dbReference type="ARBA" id="ARBA00022692"/>
    </source>
</evidence>